<evidence type="ECO:0008006" key="9">
    <source>
        <dbReference type="Google" id="ProtNLM"/>
    </source>
</evidence>
<comment type="similarity">
    <text evidence="6">Belongs to the GOT1 family.</text>
</comment>
<dbReference type="GO" id="GO:0005829">
    <property type="term" value="C:cytosol"/>
    <property type="evidence" value="ECO:0007669"/>
    <property type="project" value="GOC"/>
</dbReference>
<gene>
    <name evidence="8" type="ORF">NDES1114_LOCUS19256</name>
</gene>
<dbReference type="AlphaFoldDB" id="A0A7S1M8T9"/>
<feature type="transmembrane region" description="Helical" evidence="7">
    <location>
        <begin position="70"/>
        <end position="92"/>
    </location>
</feature>
<evidence type="ECO:0000256" key="1">
    <source>
        <dbReference type="ARBA" id="ARBA00004653"/>
    </source>
</evidence>
<sequence>MDSLYDMTDTRKIGVALTAFGIFFCTLGVMLFLDSALLTLGNLLFVSGVCLVMGTARCKAFFLDRSRWRASGCFFVGILLVMRGWCFVGLMLQGFGGLNLFGNFFPMVVRVLEAAPLIGPLLQHPQVQRLLAAFNCGGANRSV</sequence>
<evidence type="ECO:0000256" key="6">
    <source>
        <dbReference type="ARBA" id="ARBA00025799"/>
    </source>
</evidence>
<keyword evidence="5 7" id="KW-0472">Membrane</keyword>
<dbReference type="Pfam" id="PF04178">
    <property type="entry name" value="Got1"/>
    <property type="match status" value="1"/>
</dbReference>
<organism evidence="8">
    <name type="scientific">Neobodo designis</name>
    <name type="common">Flagellated protozoan</name>
    <name type="synonym">Bodo designis</name>
    <dbReference type="NCBI Taxonomy" id="312471"/>
    <lineage>
        <taxon>Eukaryota</taxon>
        <taxon>Discoba</taxon>
        <taxon>Euglenozoa</taxon>
        <taxon>Kinetoplastea</taxon>
        <taxon>Metakinetoplastina</taxon>
        <taxon>Neobodonida</taxon>
        <taxon>Neobodo</taxon>
    </lineage>
</organism>
<feature type="transmembrane region" description="Helical" evidence="7">
    <location>
        <begin position="39"/>
        <end position="58"/>
    </location>
</feature>
<name>A0A7S1M8T9_NEODS</name>
<feature type="transmembrane region" description="Helical" evidence="7">
    <location>
        <begin position="12"/>
        <end position="33"/>
    </location>
</feature>
<dbReference type="PANTHER" id="PTHR21493:SF9">
    <property type="entry name" value="GOLGI TRANSPORT PROTEIN 1-RELATED"/>
    <property type="match status" value="1"/>
</dbReference>
<dbReference type="InterPro" id="IPR007305">
    <property type="entry name" value="Vesicle_transpt_Got1/SFT2"/>
</dbReference>
<evidence type="ECO:0000256" key="7">
    <source>
        <dbReference type="SAM" id="Phobius"/>
    </source>
</evidence>
<keyword evidence="4" id="KW-0333">Golgi apparatus</keyword>
<dbReference type="InterPro" id="IPR045176">
    <property type="entry name" value="Got1"/>
</dbReference>
<proteinExistence type="inferred from homology"/>
<evidence type="ECO:0000256" key="3">
    <source>
        <dbReference type="ARBA" id="ARBA00022989"/>
    </source>
</evidence>
<dbReference type="GO" id="GO:0042147">
    <property type="term" value="P:retrograde transport, endosome to Golgi"/>
    <property type="evidence" value="ECO:0007669"/>
    <property type="project" value="InterPro"/>
</dbReference>
<reference evidence="8" key="1">
    <citation type="submission" date="2021-01" db="EMBL/GenBank/DDBJ databases">
        <authorList>
            <person name="Corre E."/>
            <person name="Pelletier E."/>
            <person name="Niang G."/>
            <person name="Scheremetjew M."/>
            <person name="Finn R."/>
            <person name="Kale V."/>
            <person name="Holt S."/>
            <person name="Cochrane G."/>
            <person name="Meng A."/>
            <person name="Brown T."/>
            <person name="Cohen L."/>
        </authorList>
    </citation>
    <scope>NUCLEOTIDE SEQUENCE</scope>
    <source>
        <strain evidence="8">CCAP 1951/1</strain>
    </source>
</reference>
<comment type="subcellular location">
    <subcellularLocation>
        <location evidence="1">Golgi apparatus membrane</location>
        <topology evidence="1">Multi-pass membrane protein</topology>
    </subcellularLocation>
</comment>
<dbReference type="GO" id="GO:0006888">
    <property type="term" value="P:endoplasmic reticulum to Golgi vesicle-mediated transport"/>
    <property type="evidence" value="ECO:0007669"/>
    <property type="project" value="InterPro"/>
</dbReference>
<evidence type="ECO:0000313" key="8">
    <source>
        <dbReference type="EMBL" id="CAD9124748.1"/>
    </source>
</evidence>
<protein>
    <recommendedName>
        <fullName evidence="9">Vesicle transport protein</fullName>
    </recommendedName>
</protein>
<keyword evidence="2 7" id="KW-0812">Transmembrane</keyword>
<keyword evidence="3 7" id="KW-1133">Transmembrane helix</keyword>
<evidence type="ECO:0000256" key="2">
    <source>
        <dbReference type="ARBA" id="ARBA00022692"/>
    </source>
</evidence>
<evidence type="ECO:0000256" key="5">
    <source>
        <dbReference type="ARBA" id="ARBA00023136"/>
    </source>
</evidence>
<dbReference type="PANTHER" id="PTHR21493">
    <property type="entry name" value="CGI-141-RELATED/LIPASE CONTAINING PROTEIN"/>
    <property type="match status" value="1"/>
</dbReference>
<evidence type="ECO:0000256" key="4">
    <source>
        <dbReference type="ARBA" id="ARBA00023034"/>
    </source>
</evidence>
<dbReference type="GO" id="GO:0000139">
    <property type="term" value="C:Golgi membrane"/>
    <property type="evidence" value="ECO:0007669"/>
    <property type="project" value="UniProtKB-SubCell"/>
</dbReference>
<dbReference type="EMBL" id="HBGF01029037">
    <property type="protein sequence ID" value="CAD9124748.1"/>
    <property type="molecule type" value="Transcribed_RNA"/>
</dbReference>
<accession>A0A7S1M8T9</accession>